<dbReference type="GO" id="GO:0006080">
    <property type="term" value="P:substituted mannan metabolic process"/>
    <property type="evidence" value="ECO:0007669"/>
    <property type="project" value="InterPro"/>
</dbReference>
<keyword evidence="5" id="KW-0732">Signal</keyword>
<dbReference type="AlphaFoldDB" id="A0AB33JXQ0"/>
<keyword evidence="3 4" id="KW-0326">Glycosidase</keyword>
<evidence type="ECO:0000256" key="4">
    <source>
        <dbReference type="PROSITE-ProRule" id="PRU01100"/>
    </source>
</evidence>
<proteinExistence type="inferred from homology"/>
<dbReference type="PROSITE" id="PS51764">
    <property type="entry name" value="GH26"/>
    <property type="match status" value="1"/>
</dbReference>
<evidence type="ECO:0000256" key="3">
    <source>
        <dbReference type="ARBA" id="ARBA00023295"/>
    </source>
</evidence>
<dbReference type="SUPFAM" id="SSF51445">
    <property type="entry name" value="(Trans)glycosidases"/>
    <property type="match status" value="1"/>
</dbReference>
<dbReference type="InterPro" id="IPR000805">
    <property type="entry name" value="Glyco_hydro_26"/>
</dbReference>
<evidence type="ECO:0000259" key="6">
    <source>
        <dbReference type="PROSITE" id="PS51764"/>
    </source>
</evidence>
<feature type="chain" id="PRO_5044214718" description="GH26 domain-containing protein" evidence="5">
    <location>
        <begin position="31"/>
        <end position="360"/>
    </location>
</feature>
<keyword evidence="2 4" id="KW-0378">Hydrolase</keyword>
<feature type="signal peptide" evidence="5">
    <location>
        <begin position="1"/>
        <end position="30"/>
    </location>
</feature>
<dbReference type="PANTHER" id="PTHR40079:SF4">
    <property type="entry name" value="GH26 DOMAIN-CONTAINING PROTEIN-RELATED"/>
    <property type="match status" value="1"/>
</dbReference>
<dbReference type="InterPro" id="IPR017853">
    <property type="entry name" value="GH"/>
</dbReference>
<gene>
    <name evidence="7" type="ORF">KCMC57_24770</name>
</gene>
<evidence type="ECO:0000256" key="1">
    <source>
        <dbReference type="ARBA" id="ARBA00007754"/>
    </source>
</evidence>
<dbReference type="PANTHER" id="PTHR40079">
    <property type="entry name" value="MANNAN ENDO-1,4-BETA-MANNOSIDASE E-RELATED"/>
    <property type="match status" value="1"/>
</dbReference>
<feature type="active site" description="Proton donor" evidence="4">
    <location>
        <position position="188"/>
    </location>
</feature>
<protein>
    <recommendedName>
        <fullName evidence="6">GH26 domain-containing protein</fullName>
    </recommendedName>
</protein>
<dbReference type="GO" id="GO:0016985">
    <property type="term" value="F:mannan endo-1,4-beta-mannosidase activity"/>
    <property type="evidence" value="ECO:0007669"/>
    <property type="project" value="InterPro"/>
</dbReference>
<evidence type="ECO:0000313" key="7">
    <source>
        <dbReference type="EMBL" id="BFP46109.1"/>
    </source>
</evidence>
<evidence type="ECO:0000256" key="5">
    <source>
        <dbReference type="SAM" id="SignalP"/>
    </source>
</evidence>
<evidence type="ECO:0000256" key="2">
    <source>
        <dbReference type="ARBA" id="ARBA00022801"/>
    </source>
</evidence>
<feature type="active site" description="Nucleophile" evidence="4">
    <location>
        <position position="292"/>
    </location>
</feature>
<comment type="similarity">
    <text evidence="1 4">Belongs to the glycosyl hydrolase 26 family.</text>
</comment>
<dbReference type="EMBL" id="AP035881">
    <property type="protein sequence ID" value="BFP46109.1"/>
    <property type="molecule type" value="Genomic_DNA"/>
</dbReference>
<reference evidence="7" key="1">
    <citation type="submission" date="2024-07" db="EMBL/GenBank/DDBJ databases">
        <title>Complete genome sequences of cellulolytic bacteria, Kitasatospora sp. CMC57 and Streptomyces sp. CMC78, isolated from Japanese agricultural soil.</title>
        <authorList>
            <person name="Hashimoto T."/>
            <person name="Ito M."/>
            <person name="Iwamoto M."/>
            <person name="Fukahori D."/>
            <person name="Shoda T."/>
            <person name="Sakoda M."/>
            <person name="Morohoshi T."/>
            <person name="Mitsuboshi M."/>
            <person name="Nishizawa T."/>
        </authorList>
    </citation>
    <scope>NUCLEOTIDE SEQUENCE</scope>
    <source>
        <strain evidence="7">CMC57</strain>
    </source>
</reference>
<sequence length="360" mass="39004">MIALPAHRPRSTARRSSALLTLLTAGLLLATGCGPEDPGFAAVRAADAAAAAATATATPAATDSAPAVEPVRDASLPYNVTPLLAPSRKYVGVALENVPQSIDPVNEYAAKIGKQPNVIEYYAAWGDGFDTVGAHRIYDSGALPYMAWEPHDVTMASIAAGTTDGYVRSVAKSVAKFNLPVAISIAHEMNGDWYPWGRQANGPADFVAGWQHVHDLFTEAGATNVIWVWSPNIIIPAPNTRLAPYYPGDSYVDWAGMTGYFTLSGPKTFDTLYGSTMAEIRTFTKKPFFISETASEGDKRRRADIDALFNGLAAHDDVIGFVWFNIVKRADWRVETSPQSLSDYKKRVSDPRYGFDIRKP</sequence>
<dbReference type="RefSeq" id="WP_407988547.1">
    <property type="nucleotide sequence ID" value="NZ_AP035881.2"/>
</dbReference>
<name>A0AB33JXQ0_9ACTN</name>
<dbReference type="Gene3D" id="3.20.20.80">
    <property type="entry name" value="Glycosidases"/>
    <property type="match status" value="1"/>
</dbReference>
<accession>A0AB33JXQ0</accession>
<feature type="domain" description="GH26" evidence="6">
    <location>
        <begin position="71"/>
        <end position="357"/>
    </location>
</feature>
<dbReference type="PRINTS" id="PR00739">
    <property type="entry name" value="GLHYDRLASE26"/>
</dbReference>
<organism evidence="7">
    <name type="scientific">Kitasatospora sp. CMC57</name>
    <dbReference type="NCBI Taxonomy" id="3231513"/>
    <lineage>
        <taxon>Bacteria</taxon>
        <taxon>Bacillati</taxon>
        <taxon>Actinomycetota</taxon>
        <taxon>Actinomycetes</taxon>
        <taxon>Kitasatosporales</taxon>
        <taxon>Streptomycetaceae</taxon>
        <taxon>Kitasatospora</taxon>
    </lineage>
</organism>
<dbReference type="InterPro" id="IPR022790">
    <property type="entry name" value="GH26_dom"/>
</dbReference>
<dbReference type="Pfam" id="PF02156">
    <property type="entry name" value="Glyco_hydro_26"/>
    <property type="match status" value="1"/>
</dbReference>